<sequence>MPHGLAGPAPAVTLQANFVRGGLILALAAHHAIIYGTADFQFFKMSFAFLIGHQLETVDLEQANHDSSHLILLIPEVNLLFDMLTSQPIWCYFLIPVETLNNLVERARDKHSGINVQISDDRMSALYWKILFPLRIARGMPPDTESKCSHAINTRVALGIPSSYIGA</sequence>
<gene>
    <name evidence="1" type="ORF">N7493_007347</name>
</gene>
<dbReference type="Proteomes" id="UP001215712">
    <property type="component" value="Unassembled WGS sequence"/>
</dbReference>
<dbReference type="AlphaFoldDB" id="A0AAD6MUX9"/>
<dbReference type="InterPro" id="IPR023213">
    <property type="entry name" value="CAT-like_dom_sf"/>
</dbReference>
<name>A0AAD6MUX9_9EURO</name>
<reference evidence="1" key="2">
    <citation type="submission" date="2023-01" db="EMBL/GenBank/DDBJ databases">
        <authorList>
            <person name="Petersen C."/>
        </authorList>
    </citation>
    <scope>NUCLEOTIDE SEQUENCE</scope>
    <source>
        <strain evidence="1">IBT 17514</strain>
    </source>
</reference>
<organism evidence="1 2">
    <name type="scientific">Penicillium malachiteum</name>
    <dbReference type="NCBI Taxonomy" id="1324776"/>
    <lineage>
        <taxon>Eukaryota</taxon>
        <taxon>Fungi</taxon>
        <taxon>Dikarya</taxon>
        <taxon>Ascomycota</taxon>
        <taxon>Pezizomycotina</taxon>
        <taxon>Eurotiomycetes</taxon>
        <taxon>Eurotiomycetidae</taxon>
        <taxon>Eurotiales</taxon>
        <taxon>Aspergillaceae</taxon>
        <taxon>Penicillium</taxon>
    </lineage>
</organism>
<proteinExistence type="predicted"/>
<evidence type="ECO:0000313" key="2">
    <source>
        <dbReference type="Proteomes" id="UP001215712"/>
    </source>
</evidence>
<evidence type="ECO:0000313" key="1">
    <source>
        <dbReference type="EMBL" id="KAJ5719769.1"/>
    </source>
</evidence>
<accession>A0AAD6MUX9</accession>
<protein>
    <submittedName>
        <fullName evidence="1">Uncharacterized protein</fullName>
    </submittedName>
</protein>
<dbReference type="Gene3D" id="3.30.559.10">
    <property type="entry name" value="Chloramphenicol acetyltransferase-like domain"/>
    <property type="match status" value="2"/>
</dbReference>
<comment type="caution">
    <text evidence="1">The sequence shown here is derived from an EMBL/GenBank/DDBJ whole genome shotgun (WGS) entry which is preliminary data.</text>
</comment>
<keyword evidence="2" id="KW-1185">Reference proteome</keyword>
<reference evidence="1" key="1">
    <citation type="journal article" date="2023" name="IMA Fungus">
        <title>Comparative genomic study of the Penicillium genus elucidates a diverse pangenome and 15 lateral gene transfer events.</title>
        <authorList>
            <person name="Petersen C."/>
            <person name="Sorensen T."/>
            <person name="Nielsen M.R."/>
            <person name="Sondergaard T.E."/>
            <person name="Sorensen J.L."/>
            <person name="Fitzpatrick D.A."/>
            <person name="Frisvad J.C."/>
            <person name="Nielsen K.L."/>
        </authorList>
    </citation>
    <scope>NUCLEOTIDE SEQUENCE</scope>
    <source>
        <strain evidence="1">IBT 17514</strain>
    </source>
</reference>
<dbReference type="EMBL" id="JAQJAN010000010">
    <property type="protein sequence ID" value="KAJ5719769.1"/>
    <property type="molecule type" value="Genomic_DNA"/>
</dbReference>